<evidence type="ECO:0000259" key="2">
    <source>
        <dbReference type="Pfam" id="PF26526"/>
    </source>
</evidence>
<feature type="region of interest" description="Disordered" evidence="1">
    <location>
        <begin position="1"/>
        <end position="23"/>
    </location>
</feature>
<sequence length="288" mass="30831">MASQRSWRGSPAPRTPSNKEHGMKRRTIAACAAALAVAVGLSTVAACSETNDNGGSPTNPGQADATGQPLKQTQWFSENFGTPLIASFDANPKTIEQANDIRGVTLPQTDAALDGPVMWQRVRCGVLPFSTTDGPTNQRGDTIYGGYSHTPLGAAIAAYQLGSWKDTAASADALPTVLAPADRKRLRPDIVAYAPDSRLNDPSCVARQKNIFRFTRWKADALSDTVMRVQLWGPTGSPGQGLAIDTTVVWSDGDWYLTEQTAATTRLTSSQTPEVPPFTPEPVGWSTW</sequence>
<evidence type="ECO:0000256" key="1">
    <source>
        <dbReference type="SAM" id="MobiDB-lite"/>
    </source>
</evidence>
<evidence type="ECO:0000313" key="3">
    <source>
        <dbReference type="EMBL" id="NKY53955.1"/>
    </source>
</evidence>
<reference evidence="3 4" key="1">
    <citation type="submission" date="2020-04" db="EMBL/GenBank/DDBJ databases">
        <title>MicrobeNet Type strains.</title>
        <authorList>
            <person name="Nicholson A.C."/>
        </authorList>
    </citation>
    <scope>NUCLEOTIDE SEQUENCE [LARGE SCALE GENOMIC DNA]</scope>
    <source>
        <strain evidence="3 4">JCM 12354</strain>
    </source>
</reference>
<keyword evidence="4" id="KW-1185">Reference proteome</keyword>
<dbReference type="InterPro" id="IPR058488">
    <property type="entry name" value="DUF8175"/>
</dbReference>
<dbReference type="AlphaFoldDB" id="A0A846Y6I5"/>
<comment type="caution">
    <text evidence="3">The sequence shown here is derived from an EMBL/GenBank/DDBJ whole genome shotgun (WGS) entry which is preliminary data.</text>
</comment>
<organism evidence="3 4">
    <name type="scientific">Nocardia vermiculata</name>
    <dbReference type="NCBI Taxonomy" id="257274"/>
    <lineage>
        <taxon>Bacteria</taxon>
        <taxon>Bacillati</taxon>
        <taxon>Actinomycetota</taxon>
        <taxon>Actinomycetes</taxon>
        <taxon>Mycobacteriales</taxon>
        <taxon>Nocardiaceae</taxon>
        <taxon>Nocardia</taxon>
    </lineage>
</organism>
<proteinExistence type="predicted"/>
<evidence type="ECO:0000313" key="4">
    <source>
        <dbReference type="Proteomes" id="UP000565711"/>
    </source>
</evidence>
<feature type="region of interest" description="Disordered" evidence="1">
    <location>
        <begin position="267"/>
        <end position="288"/>
    </location>
</feature>
<dbReference type="EMBL" id="JAAXOP010000022">
    <property type="protein sequence ID" value="NKY53955.1"/>
    <property type="molecule type" value="Genomic_DNA"/>
</dbReference>
<gene>
    <name evidence="3" type="ORF">HGA08_27550</name>
</gene>
<dbReference type="RefSeq" id="WP_157103072.1">
    <property type="nucleotide sequence ID" value="NZ_JAAXOP010000022.1"/>
</dbReference>
<protein>
    <recommendedName>
        <fullName evidence="2">DUF8175 domain-containing protein</fullName>
    </recommendedName>
</protein>
<dbReference type="Proteomes" id="UP000565711">
    <property type="component" value="Unassembled WGS sequence"/>
</dbReference>
<feature type="domain" description="DUF8175" evidence="2">
    <location>
        <begin position="111"/>
        <end position="269"/>
    </location>
</feature>
<name>A0A846Y6I5_9NOCA</name>
<accession>A0A846Y6I5</accession>
<dbReference type="Pfam" id="PF26526">
    <property type="entry name" value="DUF8175"/>
    <property type="match status" value="1"/>
</dbReference>